<proteinExistence type="predicted"/>
<reference evidence="1" key="1">
    <citation type="submission" date="2020-05" db="EMBL/GenBank/DDBJ databases">
        <authorList>
            <person name="Chiriac C."/>
            <person name="Salcher M."/>
            <person name="Ghai R."/>
            <person name="Kavagutti S V."/>
        </authorList>
    </citation>
    <scope>NUCLEOTIDE SEQUENCE</scope>
</reference>
<gene>
    <name evidence="1" type="ORF">UFOVP1290_479</name>
</gene>
<protein>
    <submittedName>
        <fullName evidence="1">Uncharacterized protein</fullName>
    </submittedName>
</protein>
<dbReference type="EMBL" id="LR797252">
    <property type="protein sequence ID" value="CAB4196959.1"/>
    <property type="molecule type" value="Genomic_DNA"/>
</dbReference>
<sequence length="74" mass="8398">MIHGIYVKNRPKSKWKLFSITTSQECVVQELDAALKAAHLQGNENAEVATKIFESSFYIPEQLSTITDQKPLFN</sequence>
<name>A0A6J5RIY0_9CAUD</name>
<accession>A0A6J5RIY0</accession>
<organism evidence="1">
    <name type="scientific">uncultured Caudovirales phage</name>
    <dbReference type="NCBI Taxonomy" id="2100421"/>
    <lineage>
        <taxon>Viruses</taxon>
        <taxon>Duplodnaviria</taxon>
        <taxon>Heunggongvirae</taxon>
        <taxon>Uroviricota</taxon>
        <taxon>Caudoviricetes</taxon>
        <taxon>Peduoviridae</taxon>
        <taxon>Maltschvirus</taxon>
        <taxon>Maltschvirus maltsch</taxon>
    </lineage>
</organism>
<evidence type="ECO:0000313" key="1">
    <source>
        <dbReference type="EMBL" id="CAB4196959.1"/>
    </source>
</evidence>